<evidence type="ECO:0000256" key="1">
    <source>
        <dbReference type="SAM" id="MobiDB-lite"/>
    </source>
</evidence>
<protein>
    <submittedName>
        <fullName evidence="3">Uncharacterized protein LOC108557624</fullName>
    </submittedName>
</protein>
<sequence length="119" mass="13548">MVTSDSSILTPHRNNRAPCDSSYSARDSAAGQTYLTLVLTFFRRTSITIHLQTNEFKTIPSGKVNSVTLCRFGYFTVKIVLQSTTSTRNERSFQIKKLRLQIQIHNIPTTELLLVVQRK</sequence>
<accession>A0ABM1M558</accession>
<evidence type="ECO:0000313" key="2">
    <source>
        <dbReference type="Proteomes" id="UP000695000"/>
    </source>
</evidence>
<dbReference type="Proteomes" id="UP000695000">
    <property type="component" value="Unplaced"/>
</dbReference>
<dbReference type="RefSeq" id="XP_017769708.1">
    <property type="nucleotide sequence ID" value="XM_017914219.1"/>
</dbReference>
<organism evidence="2 3">
    <name type="scientific">Nicrophorus vespilloides</name>
    <name type="common">Boreal carrion beetle</name>
    <dbReference type="NCBI Taxonomy" id="110193"/>
    <lineage>
        <taxon>Eukaryota</taxon>
        <taxon>Metazoa</taxon>
        <taxon>Ecdysozoa</taxon>
        <taxon>Arthropoda</taxon>
        <taxon>Hexapoda</taxon>
        <taxon>Insecta</taxon>
        <taxon>Pterygota</taxon>
        <taxon>Neoptera</taxon>
        <taxon>Endopterygota</taxon>
        <taxon>Coleoptera</taxon>
        <taxon>Polyphaga</taxon>
        <taxon>Staphyliniformia</taxon>
        <taxon>Silphidae</taxon>
        <taxon>Nicrophorinae</taxon>
        <taxon>Nicrophorus</taxon>
    </lineage>
</organism>
<reference evidence="3" key="1">
    <citation type="submission" date="2025-08" db="UniProtKB">
        <authorList>
            <consortium name="RefSeq"/>
        </authorList>
    </citation>
    <scope>IDENTIFICATION</scope>
    <source>
        <tissue evidence="3">Whole Larva</tissue>
    </source>
</reference>
<proteinExistence type="predicted"/>
<name>A0ABM1M558_NICVS</name>
<evidence type="ECO:0000313" key="3">
    <source>
        <dbReference type="RefSeq" id="XP_017769708.1"/>
    </source>
</evidence>
<dbReference type="GeneID" id="108557624"/>
<feature type="region of interest" description="Disordered" evidence="1">
    <location>
        <begin position="1"/>
        <end position="25"/>
    </location>
</feature>
<gene>
    <name evidence="3" type="primary">LOC108557624</name>
</gene>
<keyword evidence="2" id="KW-1185">Reference proteome</keyword>